<feature type="domain" description="AMP-dependent synthetase/ligase" evidence="5">
    <location>
        <begin position="8"/>
        <end position="395"/>
    </location>
</feature>
<reference evidence="7" key="1">
    <citation type="submission" date="2022-11" db="EMBL/GenBank/DDBJ databases">
        <title>Dyadobacter pollutisoli sp. nov., isolated from plastic dumped soil.</title>
        <authorList>
            <person name="Kim J.M."/>
            <person name="Kim K.R."/>
            <person name="Lee J.K."/>
            <person name="Hao L."/>
            <person name="Jeon C.O."/>
        </authorList>
    </citation>
    <scope>NUCLEOTIDE SEQUENCE</scope>
    <source>
        <strain evidence="7">U1</strain>
    </source>
</reference>
<dbReference type="GO" id="GO:0005886">
    <property type="term" value="C:plasma membrane"/>
    <property type="evidence" value="ECO:0007669"/>
    <property type="project" value="TreeGrafter"/>
</dbReference>
<dbReference type="FunFam" id="3.40.50.12780:FF:000013">
    <property type="entry name" value="Long-chain-fatty-acid--AMP ligase FadD32"/>
    <property type="match status" value="1"/>
</dbReference>
<dbReference type="Gene3D" id="3.40.50.12780">
    <property type="entry name" value="N-terminal domain of ligase-like"/>
    <property type="match status" value="1"/>
</dbReference>
<accession>A0A9E8N9V3</accession>
<gene>
    <name evidence="7" type="ORF">ON006_22765</name>
</gene>
<evidence type="ECO:0000256" key="3">
    <source>
        <dbReference type="ARBA" id="ARBA00022832"/>
    </source>
</evidence>
<evidence type="ECO:0000313" key="7">
    <source>
        <dbReference type="EMBL" id="WAC10557.1"/>
    </source>
</evidence>
<name>A0A9E8N9V3_9BACT</name>
<evidence type="ECO:0000256" key="1">
    <source>
        <dbReference type="ARBA" id="ARBA00006432"/>
    </source>
</evidence>
<dbReference type="GO" id="GO:0016874">
    <property type="term" value="F:ligase activity"/>
    <property type="evidence" value="ECO:0007669"/>
    <property type="project" value="UniProtKB-KW"/>
</dbReference>
<dbReference type="Gene3D" id="3.30.300.30">
    <property type="match status" value="1"/>
</dbReference>
<evidence type="ECO:0000259" key="5">
    <source>
        <dbReference type="Pfam" id="PF00501"/>
    </source>
</evidence>
<organism evidence="7 8">
    <name type="scientific">Dyadobacter pollutisoli</name>
    <dbReference type="NCBI Taxonomy" id="2910158"/>
    <lineage>
        <taxon>Bacteria</taxon>
        <taxon>Pseudomonadati</taxon>
        <taxon>Bacteroidota</taxon>
        <taxon>Cytophagia</taxon>
        <taxon>Cytophagales</taxon>
        <taxon>Spirosomataceae</taxon>
        <taxon>Dyadobacter</taxon>
    </lineage>
</organism>
<keyword evidence="8" id="KW-1185">Reference proteome</keyword>
<dbReference type="GO" id="GO:0006633">
    <property type="term" value="P:fatty acid biosynthetic process"/>
    <property type="evidence" value="ECO:0007669"/>
    <property type="project" value="TreeGrafter"/>
</dbReference>
<evidence type="ECO:0000256" key="4">
    <source>
        <dbReference type="ARBA" id="ARBA00023098"/>
    </source>
</evidence>
<proteinExistence type="inferred from homology"/>
<dbReference type="RefSeq" id="WP_244822332.1">
    <property type="nucleotide sequence ID" value="NZ_CP112998.1"/>
</dbReference>
<dbReference type="Pfam" id="PF00501">
    <property type="entry name" value="AMP-binding"/>
    <property type="match status" value="1"/>
</dbReference>
<sequence>MDILEILESNANLYPDKLAYGFIGKEGELTEQLHYQQLHQQVWAASRQLKARYEAHSRVIILLPTEASFIRFFLASLQAELIAVPCPIGYSESGITRILNIISDCAASGIITNKKTHKMLFQRQNDASKALQEESIDWFFTDDFLPEMIPFEITERKTDNSQPAYLQYTSGSTNRPKGVMVSHSNLVANLSAINNCFGRTASDVSVTWLPHYHDMGLVDGLLSPIYTGGTGIAISPLLFITKPFLLLQAISQYRAGFCGGPGFGLDHCIARIPAEQLATLDLSSMRVLYVGAEPIRISTLERFAEAARVTGFRRNSLVPAYGLAEATLAVSLHLNGTPMIYQKIPGSGTKDVVACGPPVEFTEVLIVEPEQKTIVDDTQVGEIWVKNHAVALGYWKNENETNRIFKAFTSCGKGPFLRTGDLGFMENGQLFITGRTKELIIIRGVNYYPQDIEEIVSECHEDIQPNATAAFSVETAQGEALMIVTEVRRVVQQDEDMESIKTRVAHSVGLAFGLIPHKVILIQPGKLPKTSSGKIQRLKAREVFAEW</sequence>
<dbReference type="KEGG" id="dpf:ON006_22765"/>
<dbReference type="PANTHER" id="PTHR22754">
    <property type="entry name" value="DISCO-INTERACTING PROTEIN 2 DIP2 -RELATED"/>
    <property type="match status" value="1"/>
</dbReference>
<evidence type="ECO:0000256" key="2">
    <source>
        <dbReference type="ARBA" id="ARBA00022598"/>
    </source>
</evidence>
<dbReference type="InterPro" id="IPR042099">
    <property type="entry name" value="ANL_N_sf"/>
</dbReference>
<dbReference type="SUPFAM" id="SSF56801">
    <property type="entry name" value="Acetyl-CoA synthetase-like"/>
    <property type="match status" value="1"/>
</dbReference>
<protein>
    <submittedName>
        <fullName evidence="7">Fatty acyl-AMP ligase</fullName>
    </submittedName>
</protein>
<keyword evidence="4" id="KW-0443">Lipid metabolism</keyword>
<dbReference type="EMBL" id="CP112998">
    <property type="protein sequence ID" value="WAC10557.1"/>
    <property type="molecule type" value="Genomic_DNA"/>
</dbReference>
<evidence type="ECO:0000259" key="6">
    <source>
        <dbReference type="Pfam" id="PF23024"/>
    </source>
</evidence>
<dbReference type="Proteomes" id="UP001164653">
    <property type="component" value="Chromosome"/>
</dbReference>
<dbReference type="AlphaFoldDB" id="A0A9E8N9V3"/>
<dbReference type="GO" id="GO:0071766">
    <property type="term" value="P:Actinobacterium-type cell wall biogenesis"/>
    <property type="evidence" value="ECO:0007669"/>
    <property type="project" value="UniProtKB-ARBA"/>
</dbReference>
<dbReference type="InterPro" id="IPR045851">
    <property type="entry name" value="AMP-bd_C_sf"/>
</dbReference>
<evidence type="ECO:0000313" key="8">
    <source>
        <dbReference type="Proteomes" id="UP001164653"/>
    </source>
</evidence>
<comment type="similarity">
    <text evidence="1">Belongs to the ATP-dependent AMP-binding enzyme family.</text>
</comment>
<dbReference type="PANTHER" id="PTHR22754:SF32">
    <property type="entry name" value="DISCO-INTERACTING PROTEIN 2"/>
    <property type="match status" value="1"/>
</dbReference>
<dbReference type="GO" id="GO:0070566">
    <property type="term" value="F:adenylyltransferase activity"/>
    <property type="evidence" value="ECO:0007669"/>
    <property type="project" value="TreeGrafter"/>
</dbReference>
<dbReference type="InterPro" id="IPR025110">
    <property type="entry name" value="AMP-bd_C"/>
</dbReference>
<dbReference type="CDD" id="cd05931">
    <property type="entry name" value="FAAL"/>
    <property type="match status" value="1"/>
</dbReference>
<keyword evidence="2 7" id="KW-0436">Ligase</keyword>
<dbReference type="InterPro" id="IPR040097">
    <property type="entry name" value="FAAL/FAAC"/>
</dbReference>
<dbReference type="InterPro" id="IPR000873">
    <property type="entry name" value="AMP-dep_synth/lig_dom"/>
</dbReference>
<feature type="domain" description="AMP-binding enzyme C-terminal" evidence="6">
    <location>
        <begin position="438"/>
        <end position="544"/>
    </location>
</feature>
<keyword evidence="3" id="KW-0276">Fatty acid metabolism</keyword>
<dbReference type="Pfam" id="PF23024">
    <property type="entry name" value="AMP-dom_DIP2-like"/>
    <property type="match status" value="1"/>
</dbReference>